<protein>
    <recommendedName>
        <fullName evidence="7">Ig-like domain-containing protein</fullName>
    </recommendedName>
</protein>
<evidence type="ECO:0000256" key="1">
    <source>
        <dbReference type="ARBA" id="ARBA00004496"/>
    </source>
</evidence>
<dbReference type="SMART" id="SM00409">
    <property type="entry name" value="IG"/>
    <property type="match status" value="1"/>
</dbReference>
<evidence type="ECO:0000313" key="8">
    <source>
        <dbReference type="EMBL" id="KAJ3588864.1"/>
    </source>
</evidence>
<feature type="non-terminal residue" evidence="8">
    <location>
        <position position="1"/>
    </location>
</feature>
<accession>A0A9Q0I7P8</accession>
<evidence type="ECO:0000313" key="9">
    <source>
        <dbReference type="Proteomes" id="UP001148018"/>
    </source>
</evidence>
<keyword evidence="9" id="KW-1185">Reference proteome</keyword>
<dbReference type="PANTHER" id="PTHR45080:SF34">
    <property type="entry name" value="MYOSIN LIGHT CHAIN KINASE, SMOOTH MUSCLE-LIKE"/>
    <property type="match status" value="1"/>
</dbReference>
<dbReference type="InterPro" id="IPR050958">
    <property type="entry name" value="Cell_Adh-Cytoskel_Orgn"/>
</dbReference>
<evidence type="ECO:0000256" key="5">
    <source>
        <dbReference type="ARBA" id="ARBA00023157"/>
    </source>
</evidence>
<dbReference type="PANTHER" id="PTHR45080">
    <property type="entry name" value="CONTACTIN 5"/>
    <property type="match status" value="1"/>
</dbReference>
<evidence type="ECO:0000256" key="2">
    <source>
        <dbReference type="ARBA" id="ARBA00006692"/>
    </source>
</evidence>
<dbReference type="GO" id="GO:0030017">
    <property type="term" value="C:sarcomere"/>
    <property type="evidence" value="ECO:0007669"/>
    <property type="project" value="UniProtKB-ARBA"/>
</dbReference>
<reference evidence="8" key="1">
    <citation type="submission" date="2022-07" db="EMBL/GenBank/DDBJ databases">
        <title>Chromosome-level genome of Muraenolepis orangiensis.</title>
        <authorList>
            <person name="Kim J."/>
        </authorList>
    </citation>
    <scope>NUCLEOTIDE SEQUENCE</scope>
    <source>
        <strain evidence="8">KU_S4_2022</strain>
        <tissue evidence="8">Muscle</tissue>
    </source>
</reference>
<gene>
    <name evidence="8" type="ORF">NHX12_009718</name>
</gene>
<dbReference type="EMBL" id="JANIIK010000115">
    <property type="protein sequence ID" value="KAJ3588864.1"/>
    <property type="molecule type" value="Genomic_DNA"/>
</dbReference>
<dbReference type="InterPro" id="IPR003599">
    <property type="entry name" value="Ig_sub"/>
</dbReference>
<dbReference type="GO" id="GO:0007156">
    <property type="term" value="P:homophilic cell adhesion via plasma membrane adhesion molecules"/>
    <property type="evidence" value="ECO:0007669"/>
    <property type="project" value="TreeGrafter"/>
</dbReference>
<dbReference type="GO" id="GO:0008046">
    <property type="term" value="F:axon guidance receptor activity"/>
    <property type="evidence" value="ECO:0007669"/>
    <property type="project" value="TreeGrafter"/>
</dbReference>
<dbReference type="GO" id="GO:0043025">
    <property type="term" value="C:neuronal cell body"/>
    <property type="evidence" value="ECO:0007669"/>
    <property type="project" value="TreeGrafter"/>
</dbReference>
<dbReference type="Gene3D" id="2.60.40.10">
    <property type="entry name" value="Immunoglobulins"/>
    <property type="match status" value="1"/>
</dbReference>
<dbReference type="GO" id="GO:0050808">
    <property type="term" value="P:synapse organization"/>
    <property type="evidence" value="ECO:0007669"/>
    <property type="project" value="TreeGrafter"/>
</dbReference>
<sequence>MRNSPPVSTGGKLTVKCEATGNPVPTYKWYKDGTELGKSKGIKIKSTARNSRLQISRAKLEDSGNYTCVVENALGRQNATRTVHVQS</sequence>
<keyword evidence="3" id="KW-0963">Cytoplasm</keyword>
<name>A0A9Q0I7P8_9TELE</name>
<dbReference type="InterPro" id="IPR013098">
    <property type="entry name" value="Ig_I-set"/>
</dbReference>
<dbReference type="InterPro" id="IPR036179">
    <property type="entry name" value="Ig-like_dom_sf"/>
</dbReference>
<proteinExistence type="inferred from homology"/>
<organism evidence="8 9">
    <name type="scientific">Muraenolepis orangiensis</name>
    <name type="common">Patagonian moray cod</name>
    <dbReference type="NCBI Taxonomy" id="630683"/>
    <lineage>
        <taxon>Eukaryota</taxon>
        <taxon>Metazoa</taxon>
        <taxon>Chordata</taxon>
        <taxon>Craniata</taxon>
        <taxon>Vertebrata</taxon>
        <taxon>Euteleostomi</taxon>
        <taxon>Actinopterygii</taxon>
        <taxon>Neopterygii</taxon>
        <taxon>Teleostei</taxon>
        <taxon>Neoteleostei</taxon>
        <taxon>Acanthomorphata</taxon>
        <taxon>Zeiogadaria</taxon>
        <taxon>Gadariae</taxon>
        <taxon>Gadiformes</taxon>
        <taxon>Muraenolepidoidei</taxon>
        <taxon>Muraenolepididae</taxon>
        <taxon>Muraenolepis</taxon>
    </lineage>
</organism>
<dbReference type="OrthoDB" id="6127080at2759"/>
<dbReference type="SMART" id="SM00408">
    <property type="entry name" value="IGc2"/>
    <property type="match status" value="1"/>
</dbReference>
<dbReference type="FunFam" id="2.60.40.10:FF:000345">
    <property type="entry name" value="Muscle M-line assembly protein unc-89"/>
    <property type="match status" value="1"/>
</dbReference>
<feature type="domain" description="Ig-like" evidence="7">
    <location>
        <begin position="1"/>
        <end position="84"/>
    </location>
</feature>
<dbReference type="AlphaFoldDB" id="A0A9Q0I7P8"/>
<evidence type="ECO:0000256" key="4">
    <source>
        <dbReference type="ARBA" id="ARBA00022737"/>
    </source>
</evidence>
<dbReference type="Pfam" id="PF07679">
    <property type="entry name" value="I-set"/>
    <property type="match status" value="1"/>
</dbReference>
<keyword evidence="4" id="KW-0677">Repeat</keyword>
<comment type="similarity">
    <text evidence="2">Belongs to the protein kinase superfamily. CAMK Ser/Thr protein kinase family.</text>
</comment>
<dbReference type="GO" id="GO:0005886">
    <property type="term" value="C:plasma membrane"/>
    <property type="evidence" value="ECO:0007669"/>
    <property type="project" value="TreeGrafter"/>
</dbReference>
<dbReference type="PROSITE" id="PS50835">
    <property type="entry name" value="IG_LIKE"/>
    <property type="match status" value="1"/>
</dbReference>
<evidence type="ECO:0000256" key="6">
    <source>
        <dbReference type="ARBA" id="ARBA00023319"/>
    </source>
</evidence>
<comment type="caution">
    <text evidence="8">The sequence shown here is derived from an EMBL/GenBank/DDBJ whole genome shotgun (WGS) entry which is preliminary data.</text>
</comment>
<evidence type="ECO:0000259" key="7">
    <source>
        <dbReference type="PROSITE" id="PS50835"/>
    </source>
</evidence>
<dbReference type="InterPro" id="IPR003598">
    <property type="entry name" value="Ig_sub2"/>
</dbReference>
<comment type="subcellular location">
    <subcellularLocation>
        <location evidence="1">Cytoplasm</location>
    </subcellularLocation>
</comment>
<evidence type="ECO:0000256" key="3">
    <source>
        <dbReference type="ARBA" id="ARBA00022490"/>
    </source>
</evidence>
<dbReference type="InterPro" id="IPR007110">
    <property type="entry name" value="Ig-like_dom"/>
</dbReference>
<keyword evidence="5" id="KW-1015">Disulfide bond</keyword>
<dbReference type="GO" id="GO:0030424">
    <property type="term" value="C:axon"/>
    <property type="evidence" value="ECO:0007669"/>
    <property type="project" value="TreeGrafter"/>
</dbReference>
<dbReference type="Proteomes" id="UP001148018">
    <property type="component" value="Unassembled WGS sequence"/>
</dbReference>
<dbReference type="SUPFAM" id="SSF48726">
    <property type="entry name" value="Immunoglobulin"/>
    <property type="match status" value="1"/>
</dbReference>
<keyword evidence="6" id="KW-0393">Immunoglobulin domain</keyword>
<dbReference type="InterPro" id="IPR013783">
    <property type="entry name" value="Ig-like_fold"/>
</dbReference>